<dbReference type="HOGENOM" id="CLU_3389563_0_0_10"/>
<evidence type="ECO:0000313" key="2">
    <source>
        <dbReference type="Proteomes" id="UP000005638"/>
    </source>
</evidence>
<evidence type="ECO:0008006" key="3">
    <source>
        <dbReference type="Google" id="ProtNLM"/>
    </source>
</evidence>
<dbReference type="STRING" id="1041826.FCOL_08500"/>
<protein>
    <recommendedName>
        <fullName evidence="3">ABC transporter ATP-binding protein</fullName>
    </recommendedName>
</protein>
<gene>
    <name evidence="1" type="ordered locus">FCOL_08500</name>
</gene>
<dbReference type="AlphaFoldDB" id="G8X8R4"/>
<keyword evidence="2" id="KW-1185">Reference proteome</keyword>
<evidence type="ECO:0000313" key="1">
    <source>
        <dbReference type="EMBL" id="AEW86515.1"/>
    </source>
</evidence>
<dbReference type="EMBL" id="CP003222">
    <property type="protein sequence ID" value="AEW86515.1"/>
    <property type="molecule type" value="Genomic_DNA"/>
</dbReference>
<dbReference type="KEGG" id="fco:FCOL_08500"/>
<dbReference type="Proteomes" id="UP000005638">
    <property type="component" value="Chromosome"/>
</dbReference>
<proteinExistence type="predicted"/>
<sequence>MHEGQVVEKGNHFELIENGGKYAELWSKQSLV</sequence>
<organism evidence="1 2">
    <name type="scientific">Flavobacterium columnare (strain ATCC 49512 / CIP 103533 / TG 44/87)</name>
    <dbReference type="NCBI Taxonomy" id="1041826"/>
    <lineage>
        <taxon>Bacteria</taxon>
        <taxon>Pseudomonadati</taxon>
        <taxon>Bacteroidota</taxon>
        <taxon>Flavobacteriia</taxon>
        <taxon>Flavobacteriales</taxon>
        <taxon>Flavobacteriaceae</taxon>
        <taxon>Flavobacterium</taxon>
    </lineage>
</organism>
<reference evidence="1 2" key="1">
    <citation type="journal article" date="2012" name="J. Bacteriol.">
        <title>Genome Sequence of the Fish Pathogen Flavobacterium columnare ATCC 49512.</title>
        <authorList>
            <person name="Tekedar H.C."/>
            <person name="Karsi A."/>
            <person name="Gillaspy A.F."/>
            <person name="Dyer D.W."/>
            <person name="Benton N.R."/>
            <person name="Zaitshik J."/>
            <person name="Vamenta S."/>
            <person name="Banes M.M."/>
            <person name="Gulsoy N."/>
            <person name="Aboko-Cole M."/>
            <person name="Waldbieser G.C."/>
            <person name="Lawrence M.L."/>
        </authorList>
    </citation>
    <scope>NUCLEOTIDE SEQUENCE [LARGE SCALE GENOMIC DNA]</scope>
    <source>
        <strain evidence="2">ATCC 49512 / CIP 103533 / TG 44/87</strain>
    </source>
</reference>
<name>G8X8R4_FLACA</name>
<accession>G8X8R4</accession>